<proteinExistence type="predicted"/>
<evidence type="ECO:0000313" key="1">
    <source>
        <dbReference type="WBParaSite" id="GPUH_0002302901-mRNA-1"/>
    </source>
</evidence>
<dbReference type="Gene3D" id="3.20.20.70">
    <property type="entry name" value="Aldolase class I"/>
    <property type="match status" value="1"/>
</dbReference>
<organism evidence="1">
    <name type="scientific">Gongylonema pulchrum</name>
    <dbReference type="NCBI Taxonomy" id="637853"/>
    <lineage>
        <taxon>Eukaryota</taxon>
        <taxon>Metazoa</taxon>
        <taxon>Ecdysozoa</taxon>
        <taxon>Nematoda</taxon>
        <taxon>Chromadorea</taxon>
        <taxon>Rhabditida</taxon>
        <taxon>Spirurina</taxon>
        <taxon>Spiruromorpha</taxon>
        <taxon>Spiruroidea</taxon>
        <taxon>Gongylonematidae</taxon>
        <taxon>Gongylonema</taxon>
    </lineage>
</organism>
<protein>
    <submittedName>
        <fullName evidence="1">Uncharacterized protein</fullName>
    </submittedName>
</protein>
<dbReference type="WBParaSite" id="GPUH_0002302901-mRNA-1">
    <property type="protein sequence ID" value="GPUH_0002302901-mRNA-1"/>
    <property type="gene ID" value="GPUH_0002302901"/>
</dbReference>
<sequence length="141" mass="16328">LLNKCKQNFLPSGSGGNRRRRYSPICFPFPFFISNKFSLFSRVGATVTNDNLDSNKKHIAADTQNQHFLQKAGFDYITITGGNYNLIKDLKRSDDPKKCEYFYQQFVLNIKNHLTRTKLFMNGGFVLLSDMICQRKYLPVK</sequence>
<dbReference type="InterPro" id="IPR013785">
    <property type="entry name" value="Aldolase_TIM"/>
</dbReference>
<dbReference type="AlphaFoldDB" id="A0A183EPW0"/>
<accession>A0A183EPW0</accession>
<name>A0A183EPW0_9BILA</name>
<reference evidence="1" key="1">
    <citation type="submission" date="2016-06" db="UniProtKB">
        <authorList>
            <consortium name="WormBaseParasite"/>
        </authorList>
    </citation>
    <scope>IDENTIFICATION</scope>
</reference>